<dbReference type="EMBL" id="JACHHO010000005">
    <property type="protein sequence ID" value="MBB5205835.1"/>
    <property type="molecule type" value="Genomic_DNA"/>
</dbReference>
<keyword evidence="5" id="KW-1185">Reference proteome</keyword>
<dbReference type="RefSeq" id="WP_138855344.1">
    <property type="nucleotide sequence ID" value="NZ_CP040709.1"/>
</dbReference>
<evidence type="ECO:0000313" key="4">
    <source>
        <dbReference type="EMBL" id="MBB5205835.1"/>
    </source>
</evidence>
<dbReference type="OrthoDB" id="9806249at2"/>
<dbReference type="InterPro" id="IPR002173">
    <property type="entry name" value="Carboh/pur_kinase_PfkB_CS"/>
</dbReference>
<keyword evidence="1 4" id="KW-0808">Transferase</keyword>
<dbReference type="InterPro" id="IPR011611">
    <property type="entry name" value="PfkB_dom"/>
</dbReference>
<dbReference type="InterPro" id="IPR029056">
    <property type="entry name" value="Ribokinase-like"/>
</dbReference>
<dbReference type="PROSITE" id="PS00583">
    <property type="entry name" value="PFKB_KINASES_1"/>
    <property type="match status" value="1"/>
</dbReference>
<dbReference type="GO" id="GO:0050225">
    <property type="term" value="F:pseudouridine kinase activity"/>
    <property type="evidence" value="ECO:0007669"/>
    <property type="project" value="UniProtKB-EC"/>
</dbReference>
<dbReference type="AlphaFoldDB" id="A0A840S5Z7"/>
<gene>
    <name evidence="4" type="ORF">HNQ51_003162</name>
</gene>
<dbReference type="EC" id="2.7.1.83" evidence="4"/>
<evidence type="ECO:0000256" key="2">
    <source>
        <dbReference type="ARBA" id="ARBA00022777"/>
    </source>
</evidence>
<reference evidence="4 5" key="1">
    <citation type="submission" date="2020-08" db="EMBL/GenBank/DDBJ databases">
        <title>Genomic Encyclopedia of Type Strains, Phase IV (KMG-IV): sequencing the most valuable type-strain genomes for metagenomic binning, comparative biology and taxonomic classification.</title>
        <authorList>
            <person name="Goeker M."/>
        </authorList>
    </citation>
    <scope>NUCLEOTIDE SEQUENCE [LARGE SCALE GENOMIC DNA]</scope>
    <source>
        <strain evidence="4 5">DSM 23958</strain>
    </source>
</reference>
<dbReference type="GO" id="GO:0005829">
    <property type="term" value="C:cytosol"/>
    <property type="evidence" value="ECO:0007669"/>
    <property type="project" value="TreeGrafter"/>
</dbReference>
<evidence type="ECO:0000256" key="1">
    <source>
        <dbReference type="ARBA" id="ARBA00022679"/>
    </source>
</evidence>
<dbReference type="PROSITE" id="PS00584">
    <property type="entry name" value="PFKB_KINASES_2"/>
    <property type="match status" value="1"/>
</dbReference>
<dbReference type="Proteomes" id="UP000554837">
    <property type="component" value="Unassembled WGS sequence"/>
</dbReference>
<accession>A0A840S5Z7</accession>
<dbReference type="PANTHER" id="PTHR10584:SF166">
    <property type="entry name" value="RIBOKINASE"/>
    <property type="match status" value="1"/>
</dbReference>
<organism evidence="4 5">
    <name type="scientific">Inhella inkyongensis</name>
    <dbReference type="NCBI Taxonomy" id="392593"/>
    <lineage>
        <taxon>Bacteria</taxon>
        <taxon>Pseudomonadati</taxon>
        <taxon>Pseudomonadota</taxon>
        <taxon>Betaproteobacteria</taxon>
        <taxon>Burkholderiales</taxon>
        <taxon>Sphaerotilaceae</taxon>
        <taxon>Inhella</taxon>
    </lineage>
</organism>
<dbReference type="SUPFAM" id="SSF53613">
    <property type="entry name" value="Ribokinase-like"/>
    <property type="match status" value="1"/>
</dbReference>
<sequence>MNPIWCLGGAVWDRKLCLLSAPVQASSNPVRESSSPGGVARNVAHNLSQLGLNAALLSAWGDDAAGALLRMDCLRQGLNIDAVITVADAATGAYTAVLGADGNLLLGLAQLDALETLTPARLLRSQAARARAPLQLADLNLRRDTLATWLAEERQGLAVLLAVSEPKMASLPEDLSRLDLLIANSGEWWAAGGNSELARRGLQRALVTQGAQGVRLGEWRAGHWKWQTLPALPLSQIRDVTGAGDAFAAGVLAALASGQTDWAAAARFGQRLSQVCLQSLHSVAPEITPALLNELEKPDAS</sequence>
<protein>
    <submittedName>
        <fullName evidence="4">Pseudouridine kinase</fullName>
        <ecNumber evidence="4">2.7.1.83</ecNumber>
    </submittedName>
</protein>
<dbReference type="Pfam" id="PF00294">
    <property type="entry name" value="PfkB"/>
    <property type="match status" value="1"/>
</dbReference>
<comment type="caution">
    <text evidence="4">The sequence shown here is derived from an EMBL/GenBank/DDBJ whole genome shotgun (WGS) entry which is preliminary data.</text>
</comment>
<evidence type="ECO:0000259" key="3">
    <source>
        <dbReference type="Pfam" id="PF00294"/>
    </source>
</evidence>
<dbReference type="PANTHER" id="PTHR10584">
    <property type="entry name" value="SUGAR KINASE"/>
    <property type="match status" value="1"/>
</dbReference>
<feature type="domain" description="Carbohydrate kinase PfkB" evidence="3">
    <location>
        <begin position="28"/>
        <end position="282"/>
    </location>
</feature>
<dbReference type="Gene3D" id="3.40.1190.20">
    <property type="match status" value="1"/>
</dbReference>
<evidence type="ECO:0000313" key="5">
    <source>
        <dbReference type="Proteomes" id="UP000554837"/>
    </source>
</evidence>
<proteinExistence type="predicted"/>
<keyword evidence="2 4" id="KW-0418">Kinase</keyword>
<name>A0A840S5Z7_9BURK</name>